<accession>A0A6G1L7S2</accession>
<dbReference type="Pfam" id="PF07690">
    <property type="entry name" value="MFS_1"/>
    <property type="match status" value="1"/>
</dbReference>
<evidence type="ECO:0000256" key="5">
    <source>
        <dbReference type="SAM" id="MobiDB-lite"/>
    </source>
</evidence>
<reference evidence="7" key="1">
    <citation type="journal article" date="2020" name="Stud. Mycol.">
        <title>101 Dothideomycetes genomes: a test case for predicting lifestyles and emergence of pathogens.</title>
        <authorList>
            <person name="Haridas S."/>
            <person name="Albert R."/>
            <person name="Binder M."/>
            <person name="Bloem J."/>
            <person name="Labutti K."/>
            <person name="Salamov A."/>
            <person name="Andreopoulos B."/>
            <person name="Baker S."/>
            <person name="Barry K."/>
            <person name="Bills G."/>
            <person name="Bluhm B."/>
            <person name="Cannon C."/>
            <person name="Castanera R."/>
            <person name="Culley D."/>
            <person name="Daum C."/>
            <person name="Ezra D."/>
            <person name="Gonzalez J."/>
            <person name="Henrissat B."/>
            <person name="Kuo A."/>
            <person name="Liang C."/>
            <person name="Lipzen A."/>
            <person name="Lutzoni F."/>
            <person name="Magnuson J."/>
            <person name="Mondo S."/>
            <person name="Nolan M."/>
            <person name="Ohm R."/>
            <person name="Pangilinan J."/>
            <person name="Park H.-J."/>
            <person name="Ramirez L."/>
            <person name="Alfaro M."/>
            <person name="Sun H."/>
            <person name="Tritt A."/>
            <person name="Yoshinaga Y."/>
            <person name="Zwiers L.-H."/>
            <person name="Turgeon B."/>
            <person name="Goodwin S."/>
            <person name="Spatafora J."/>
            <person name="Crous P."/>
            <person name="Grigoriev I."/>
        </authorList>
    </citation>
    <scope>NUCLEOTIDE SEQUENCE</scope>
    <source>
        <strain evidence="7">CBS 116005</strain>
    </source>
</reference>
<proteinExistence type="predicted"/>
<dbReference type="EMBL" id="ML995838">
    <property type="protein sequence ID" value="KAF2768981.1"/>
    <property type="molecule type" value="Genomic_DNA"/>
</dbReference>
<evidence type="ECO:0000313" key="7">
    <source>
        <dbReference type="EMBL" id="KAF2768981.1"/>
    </source>
</evidence>
<sequence>MATPLSAPAAIHHGHIDPTLTPGTIHLIDRTHAHHTQHAPFPNDIILVPRPSPSPNDPLNWSRRRKYLALTCMCLYVWFNGIAGSLIYSVLVPLSTALHVSEADLNAGTGYMFLLAGWGLLFFQPFALQYGKRPTYLVSTAAALAITMWSPYARGKGQWIARNIVFGFFQSPIEALPEVTVSDLFFAHERATFMGVYAFVLAGSNFFAPMICGFVNETVGYRWVFYIPAIFLGFTLVFLFFFMEETNYDRNVIHEQDRQTEETGTPAPASEKGVLEAPTPSSLESTSTTPNDPPKTYLQKLSLLPPPRPQRLPYRTLLSLRFLTWPLILYTGFSYGSYLIWFNVLNGTASIILSSPPYNFSTGIVGLTYLSCLLGVIAAAFYTGYFADWVVLKLARRGGKGKGVYEPEERLWGFALPTVVLPASLILWGVGAAHGVHWFGLMVAMFGIAFCNTCGISLSANYLVDSYRDISGEAMATMIFVRNTMSFAVGYGITPWLDDLGYQNCFISAAFVGLACCLVFLVMVWKGKALRERNRVKYWNLVRKHVEMGMVH</sequence>
<evidence type="ECO:0000256" key="3">
    <source>
        <dbReference type="ARBA" id="ARBA00022989"/>
    </source>
</evidence>
<dbReference type="GO" id="GO:0005886">
    <property type="term" value="C:plasma membrane"/>
    <property type="evidence" value="ECO:0007669"/>
    <property type="project" value="TreeGrafter"/>
</dbReference>
<feature type="region of interest" description="Disordered" evidence="5">
    <location>
        <begin position="254"/>
        <end position="293"/>
    </location>
</feature>
<feature type="transmembrane region" description="Helical" evidence="6">
    <location>
        <begin position="67"/>
        <end position="91"/>
    </location>
</feature>
<evidence type="ECO:0000256" key="4">
    <source>
        <dbReference type="ARBA" id="ARBA00023136"/>
    </source>
</evidence>
<feature type="transmembrane region" description="Helical" evidence="6">
    <location>
        <begin position="476"/>
        <end position="494"/>
    </location>
</feature>
<dbReference type="Proteomes" id="UP000799436">
    <property type="component" value="Unassembled WGS sequence"/>
</dbReference>
<dbReference type="OrthoDB" id="5215911at2759"/>
<feature type="compositionally biased region" description="Low complexity" evidence="5">
    <location>
        <begin position="278"/>
        <end position="290"/>
    </location>
</feature>
<dbReference type="AlphaFoldDB" id="A0A6G1L7S2"/>
<comment type="subcellular location">
    <subcellularLocation>
        <location evidence="1">Membrane</location>
        <topology evidence="1">Multi-pass membrane protein</topology>
    </subcellularLocation>
</comment>
<keyword evidence="4 6" id="KW-0472">Membrane</keyword>
<dbReference type="InterPro" id="IPR036259">
    <property type="entry name" value="MFS_trans_sf"/>
</dbReference>
<keyword evidence="8" id="KW-1185">Reference proteome</keyword>
<feature type="transmembrane region" description="Helical" evidence="6">
    <location>
        <begin position="506"/>
        <end position="525"/>
    </location>
</feature>
<feature type="transmembrane region" description="Helical" evidence="6">
    <location>
        <begin position="223"/>
        <end position="243"/>
    </location>
</feature>
<evidence type="ECO:0000256" key="2">
    <source>
        <dbReference type="ARBA" id="ARBA00022692"/>
    </source>
</evidence>
<feature type="transmembrane region" description="Helical" evidence="6">
    <location>
        <begin position="411"/>
        <end position="430"/>
    </location>
</feature>
<evidence type="ECO:0000256" key="6">
    <source>
        <dbReference type="SAM" id="Phobius"/>
    </source>
</evidence>
<feature type="transmembrane region" description="Helical" evidence="6">
    <location>
        <begin position="364"/>
        <end position="391"/>
    </location>
</feature>
<name>A0A6G1L7S2_9PEZI</name>
<evidence type="ECO:0000313" key="8">
    <source>
        <dbReference type="Proteomes" id="UP000799436"/>
    </source>
</evidence>
<dbReference type="InterPro" id="IPR011701">
    <property type="entry name" value="MFS"/>
</dbReference>
<feature type="transmembrane region" description="Helical" evidence="6">
    <location>
        <begin position="436"/>
        <end position="464"/>
    </location>
</feature>
<dbReference type="GO" id="GO:0022857">
    <property type="term" value="F:transmembrane transporter activity"/>
    <property type="evidence" value="ECO:0007669"/>
    <property type="project" value="InterPro"/>
</dbReference>
<gene>
    <name evidence="7" type="ORF">EJ03DRAFT_108151</name>
</gene>
<dbReference type="PANTHER" id="PTHR23502">
    <property type="entry name" value="MAJOR FACILITATOR SUPERFAMILY"/>
    <property type="match status" value="1"/>
</dbReference>
<keyword evidence="2 6" id="KW-0812">Transmembrane</keyword>
<protein>
    <submittedName>
        <fullName evidence="7">MFS general substrate transporter</fullName>
    </submittedName>
</protein>
<dbReference type="PANTHER" id="PTHR23502:SF30">
    <property type="entry name" value="TRANSPORTER, PUTATIVE (AFU_ORTHOLOGUE AFUA_8G04702)-RELATED"/>
    <property type="match status" value="1"/>
</dbReference>
<dbReference type="SUPFAM" id="SSF103473">
    <property type="entry name" value="MFS general substrate transporter"/>
    <property type="match status" value="1"/>
</dbReference>
<dbReference type="Gene3D" id="1.20.1250.20">
    <property type="entry name" value="MFS general substrate transporter like domains"/>
    <property type="match status" value="1"/>
</dbReference>
<keyword evidence="3 6" id="KW-1133">Transmembrane helix</keyword>
<organism evidence="7 8">
    <name type="scientific">Teratosphaeria nubilosa</name>
    <dbReference type="NCBI Taxonomy" id="161662"/>
    <lineage>
        <taxon>Eukaryota</taxon>
        <taxon>Fungi</taxon>
        <taxon>Dikarya</taxon>
        <taxon>Ascomycota</taxon>
        <taxon>Pezizomycotina</taxon>
        <taxon>Dothideomycetes</taxon>
        <taxon>Dothideomycetidae</taxon>
        <taxon>Mycosphaerellales</taxon>
        <taxon>Teratosphaeriaceae</taxon>
        <taxon>Teratosphaeria</taxon>
    </lineage>
</organism>
<feature type="transmembrane region" description="Helical" evidence="6">
    <location>
        <begin position="322"/>
        <end position="344"/>
    </location>
</feature>
<feature type="transmembrane region" description="Helical" evidence="6">
    <location>
        <begin position="191"/>
        <end position="211"/>
    </location>
</feature>
<evidence type="ECO:0000256" key="1">
    <source>
        <dbReference type="ARBA" id="ARBA00004141"/>
    </source>
</evidence>
<feature type="transmembrane region" description="Helical" evidence="6">
    <location>
        <begin position="111"/>
        <end position="128"/>
    </location>
</feature>